<dbReference type="GO" id="GO:0005576">
    <property type="term" value="C:extracellular region"/>
    <property type="evidence" value="ECO:0007669"/>
    <property type="project" value="InterPro"/>
</dbReference>
<name>A0A3P8TRN8_AMPPE</name>
<dbReference type="OMA" id="KMEANNV"/>
<evidence type="ECO:0000313" key="3">
    <source>
        <dbReference type="Proteomes" id="UP000265080"/>
    </source>
</evidence>
<dbReference type="STRING" id="161767.ENSAPEP00000028785"/>
<dbReference type="GO" id="GO:0016020">
    <property type="term" value="C:membrane"/>
    <property type="evidence" value="ECO:0007669"/>
    <property type="project" value="TreeGrafter"/>
</dbReference>
<comment type="similarity">
    <text evidence="1">Belongs to the apolipoprotein L family.</text>
</comment>
<evidence type="ECO:0000313" key="2">
    <source>
        <dbReference type="Ensembl" id="ENSAPEP00000028785.1"/>
    </source>
</evidence>
<dbReference type="Pfam" id="PF05461">
    <property type="entry name" value="ApoL"/>
    <property type="match status" value="1"/>
</dbReference>
<dbReference type="Proteomes" id="UP000265080">
    <property type="component" value="Chromosome 14"/>
</dbReference>
<evidence type="ECO:0000256" key="1">
    <source>
        <dbReference type="ARBA" id="ARBA00010090"/>
    </source>
</evidence>
<dbReference type="GO" id="GO:0008289">
    <property type="term" value="F:lipid binding"/>
    <property type="evidence" value="ECO:0007669"/>
    <property type="project" value="InterPro"/>
</dbReference>
<sequence length="545" mass="60547">LSKEELQQALCCYITDTLTYIDIVREFCQMFSKWEKSRETDLDMMTDIKDRADKINLNISHVTKSENKGKAFWEYLKSKVTLKADSRHAELEKELNEVLKDTLGGLKKLDCFLDAVEKLAVTSLHVFMENQVLHLPEEISFEYVQVVIGAAQQICPLLLEFKRDANVFFFPKLQNVEVLANQLDRYIQTTKTICEMLDKSQTVFHSCFSDFCLKTTVETVVELSVNLTEDDLRKMLDHISQLEEIRRNQSFRMVFLFQEVSCSDFISQFKEREPRMLEFLHQMEEIAVQLDRMNMGAKFSSVAGSSVGAVGGVLSIVGLASIPFTAGVSLALTMTGVGLGIGSAVNSAVTTVTENGVNAVQKYKAGKTFEGFMEDVQSLQKCLQKVVNQPVSKMEANNVAVALGVCVALGKFGHAVHKGINKLADGTSDLKALKMEGVQSSVGKDGVADVGQAAVKGPVSLSNATTSSFVFSGLFLGMDIFFICKDSISLAKGSETEVSKFIRARAALWSSEMDSWQKIHESLYEGQLTSEKKKIVLETPFYPEM</sequence>
<dbReference type="Ensembl" id="ENSAPET00000029545.1">
    <property type="protein sequence ID" value="ENSAPEP00000028785.1"/>
    <property type="gene ID" value="ENSAPEG00000020455.1"/>
</dbReference>
<dbReference type="GO" id="GO:0006869">
    <property type="term" value="P:lipid transport"/>
    <property type="evidence" value="ECO:0007669"/>
    <property type="project" value="InterPro"/>
</dbReference>
<keyword evidence="3" id="KW-1185">Reference proteome</keyword>
<organism evidence="2 3">
    <name type="scientific">Amphiprion percula</name>
    <name type="common">Orange clownfish</name>
    <name type="synonym">Lutjanus percula</name>
    <dbReference type="NCBI Taxonomy" id="161767"/>
    <lineage>
        <taxon>Eukaryota</taxon>
        <taxon>Metazoa</taxon>
        <taxon>Chordata</taxon>
        <taxon>Craniata</taxon>
        <taxon>Vertebrata</taxon>
        <taxon>Euteleostomi</taxon>
        <taxon>Actinopterygii</taxon>
        <taxon>Neopterygii</taxon>
        <taxon>Teleostei</taxon>
        <taxon>Neoteleostei</taxon>
        <taxon>Acanthomorphata</taxon>
        <taxon>Ovalentaria</taxon>
        <taxon>Pomacentridae</taxon>
        <taxon>Amphiprion</taxon>
    </lineage>
</organism>
<dbReference type="InterPro" id="IPR008405">
    <property type="entry name" value="ApoL"/>
</dbReference>
<proteinExistence type="inferred from homology"/>
<accession>A0A3P8TRN8</accession>
<dbReference type="GO" id="GO:0042157">
    <property type="term" value="P:lipoprotein metabolic process"/>
    <property type="evidence" value="ECO:0007669"/>
    <property type="project" value="InterPro"/>
</dbReference>
<dbReference type="GeneTree" id="ENSGT01030000234599"/>
<dbReference type="AlphaFoldDB" id="A0A3P8TRN8"/>
<protein>
    <submittedName>
        <fullName evidence="2">Apolipoprotein L</fullName>
    </submittedName>
</protein>
<reference evidence="2" key="2">
    <citation type="submission" date="2025-08" db="UniProtKB">
        <authorList>
            <consortium name="Ensembl"/>
        </authorList>
    </citation>
    <scope>IDENTIFICATION</scope>
</reference>
<dbReference type="PANTHER" id="PTHR14096">
    <property type="entry name" value="APOLIPOPROTEIN L"/>
    <property type="match status" value="1"/>
</dbReference>
<reference evidence="2" key="3">
    <citation type="submission" date="2025-09" db="UniProtKB">
        <authorList>
            <consortium name="Ensembl"/>
        </authorList>
    </citation>
    <scope>IDENTIFICATION</scope>
</reference>
<dbReference type="PANTHER" id="PTHR14096:SF57">
    <property type="entry name" value="APOLIPOPROTEIN L4"/>
    <property type="match status" value="1"/>
</dbReference>
<reference evidence="2 3" key="1">
    <citation type="submission" date="2018-03" db="EMBL/GenBank/DDBJ databases">
        <title>Finding Nemo's genes: A chromosome-scale reference assembly of the genome of the orange clownfish Amphiprion percula.</title>
        <authorList>
            <person name="Lehmann R."/>
        </authorList>
    </citation>
    <scope>NUCLEOTIDE SEQUENCE</scope>
</reference>